<dbReference type="EMBL" id="AFZX01000011">
    <property type="protein sequence ID" value="EHL08826.1"/>
    <property type="molecule type" value="Genomic_DNA"/>
</dbReference>
<evidence type="ECO:0000313" key="2">
    <source>
        <dbReference type="Proteomes" id="UP000004416"/>
    </source>
</evidence>
<gene>
    <name evidence="1" type="ORF">HMPREF0322_00469</name>
</gene>
<sequence>MPINGKSWSMDFLFYRQSFHRRQVYLYRSQKKWINQPFKNWHDICIKSVRGKEHYRDGGCFRISSSVEKIPKVEEVRRQFKSMFKPHKCER</sequence>
<organism evidence="1 2">
    <name type="scientific">Desulfitobacterium hafniense DP7</name>
    <dbReference type="NCBI Taxonomy" id="537010"/>
    <lineage>
        <taxon>Bacteria</taxon>
        <taxon>Bacillati</taxon>
        <taxon>Bacillota</taxon>
        <taxon>Clostridia</taxon>
        <taxon>Eubacteriales</taxon>
        <taxon>Desulfitobacteriaceae</taxon>
        <taxon>Desulfitobacterium</taxon>
    </lineage>
</organism>
<dbReference type="Proteomes" id="UP000004416">
    <property type="component" value="Unassembled WGS sequence"/>
</dbReference>
<reference evidence="1 2" key="1">
    <citation type="submission" date="2011-08" db="EMBL/GenBank/DDBJ databases">
        <authorList>
            <person name="Weinstock G."/>
            <person name="Sodergren E."/>
            <person name="Clifton S."/>
            <person name="Fulton L."/>
            <person name="Fulton B."/>
            <person name="Courtney L."/>
            <person name="Fronick C."/>
            <person name="Harrison M."/>
            <person name="Strong C."/>
            <person name="Farmer C."/>
            <person name="Delahaunty K."/>
            <person name="Markovic C."/>
            <person name="Hall O."/>
            <person name="Minx P."/>
            <person name="Tomlinson C."/>
            <person name="Mitreva M."/>
            <person name="Hou S."/>
            <person name="Chen J."/>
            <person name="Wollam A."/>
            <person name="Pepin K.H."/>
            <person name="Johnson M."/>
            <person name="Bhonagiri V."/>
            <person name="Zhang X."/>
            <person name="Suruliraj S."/>
            <person name="Warren W."/>
            <person name="Chinwalla A."/>
            <person name="Mardis E.R."/>
            <person name="Wilson R.K."/>
        </authorList>
    </citation>
    <scope>NUCLEOTIDE SEQUENCE [LARGE SCALE GENOMIC DNA]</scope>
    <source>
        <strain evidence="1 2">DP7</strain>
    </source>
</reference>
<dbReference type="AlphaFoldDB" id="G9XHP3"/>
<evidence type="ECO:0000313" key="1">
    <source>
        <dbReference type="EMBL" id="EHL08826.1"/>
    </source>
</evidence>
<name>G9XHP3_DESHA</name>
<protein>
    <submittedName>
        <fullName evidence="1">Uncharacterized protein</fullName>
    </submittedName>
</protein>
<comment type="caution">
    <text evidence="1">The sequence shown here is derived from an EMBL/GenBank/DDBJ whole genome shotgun (WGS) entry which is preliminary data.</text>
</comment>
<accession>G9XHP3</accession>
<proteinExistence type="predicted"/>
<dbReference type="HOGENOM" id="CLU_2422121_0_0_9"/>